<proteinExistence type="predicted"/>
<accession>A0A838AAQ4</accession>
<sequence length="146" mass="16079">MVSLAALLISAGALWYSRGQKLAADRSARAAEESATAAAETADIDKARRAEELDNAERNRVVWRLEHTGDMWYRLINCGTESAYGVQIDAGELIVEEAGPFGEIASDGAEPLLLARSWASNADRIVVTWHHQPDLSDEPRYRELLV</sequence>
<protein>
    <submittedName>
        <fullName evidence="1">Uncharacterized protein</fullName>
    </submittedName>
</protein>
<comment type="caution">
    <text evidence="1">The sequence shown here is derived from an EMBL/GenBank/DDBJ whole genome shotgun (WGS) entry which is preliminary data.</text>
</comment>
<name>A0A838AAQ4_9PSEU</name>
<organism evidence="1 2">
    <name type="scientific">Haloechinothrix aidingensis</name>
    <dbReference type="NCBI Taxonomy" id="2752311"/>
    <lineage>
        <taxon>Bacteria</taxon>
        <taxon>Bacillati</taxon>
        <taxon>Actinomycetota</taxon>
        <taxon>Actinomycetes</taxon>
        <taxon>Pseudonocardiales</taxon>
        <taxon>Pseudonocardiaceae</taxon>
        <taxon>Haloechinothrix</taxon>
    </lineage>
</organism>
<evidence type="ECO:0000313" key="1">
    <source>
        <dbReference type="EMBL" id="MBA0126321.1"/>
    </source>
</evidence>
<gene>
    <name evidence="1" type="ORF">H0B56_12285</name>
</gene>
<reference evidence="1 2" key="1">
    <citation type="submission" date="2020-07" db="EMBL/GenBank/DDBJ databases">
        <title>Genome of Haloechinothrix sp.</title>
        <authorList>
            <person name="Tang S.-K."/>
            <person name="Yang L."/>
            <person name="Zhu W.-Y."/>
        </authorList>
    </citation>
    <scope>NUCLEOTIDE SEQUENCE [LARGE SCALE GENOMIC DNA]</scope>
    <source>
        <strain evidence="1 2">YIM 98757</strain>
    </source>
</reference>
<evidence type="ECO:0000313" key="2">
    <source>
        <dbReference type="Proteomes" id="UP000582974"/>
    </source>
</evidence>
<dbReference type="EMBL" id="JACCKD010000004">
    <property type="protein sequence ID" value="MBA0126321.1"/>
    <property type="molecule type" value="Genomic_DNA"/>
</dbReference>
<dbReference type="Proteomes" id="UP000582974">
    <property type="component" value="Unassembled WGS sequence"/>
</dbReference>
<keyword evidence="2" id="KW-1185">Reference proteome</keyword>
<dbReference type="AlphaFoldDB" id="A0A838AAQ4"/>